<name>J4G0X0_9APHY</name>
<reference evidence="1 2" key="1">
    <citation type="journal article" date="2012" name="Appl. Environ. Microbiol.">
        <title>Short-read sequencing for genomic analysis of the brown rot fungus Fibroporia radiculosa.</title>
        <authorList>
            <person name="Tang J.D."/>
            <person name="Perkins A.D."/>
            <person name="Sonstegard T.S."/>
            <person name="Schroeder S.G."/>
            <person name="Burgess S.C."/>
            <person name="Diehl S.V."/>
        </authorList>
    </citation>
    <scope>NUCLEOTIDE SEQUENCE [LARGE SCALE GENOMIC DNA]</scope>
    <source>
        <strain evidence="1 2">TFFH 294</strain>
    </source>
</reference>
<gene>
    <name evidence="1" type="ORF">FIBRA_01304</name>
</gene>
<accession>J4G0X0</accession>
<sequence>MDIPRVHFLHDVWRSLGSAKSGFMSNATLGLTENPNSLPAIREYLGLLSREGDGLFTIQPLYNNQVEFDIGLTIGSNYAGVFGDEHFTKLQALTTPFVPNKKTK</sequence>
<dbReference type="RefSeq" id="XP_012178571.1">
    <property type="nucleotide sequence ID" value="XM_012323181.1"/>
</dbReference>
<protein>
    <submittedName>
        <fullName evidence="1">Uncharacterized protein</fullName>
    </submittedName>
</protein>
<dbReference type="GeneID" id="24094199"/>
<dbReference type="EMBL" id="HE796927">
    <property type="protein sequence ID" value="CCL99288.1"/>
    <property type="molecule type" value="Genomic_DNA"/>
</dbReference>
<keyword evidence="2" id="KW-1185">Reference proteome</keyword>
<proteinExistence type="predicted"/>
<dbReference type="Proteomes" id="UP000006352">
    <property type="component" value="Unassembled WGS sequence"/>
</dbReference>
<dbReference type="InParanoid" id="J4G0X0"/>
<dbReference type="AlphaFoldDB" id="J4G0X0"/>
<evidence type="ECO:0000313" key="1">
    <source>
        <dbReference type="EMBL" id="CCL99288.1"/>
    </source>
</evidence>
<evidence type="ECO:0000313" key="2">
    <source>
        <dbReference type="Proteomes" id="UP000006352"/>
    </source>
</evidence>
<dbReference type="HOGENOM" id="CLU_2250205_0_0_1"/>
<organism evidence="1 2">
    <name type="scientific">Fibroporia radiculosa</name>
    <dbReference type="NCBI Taxonomy" id="599839"/>
    <lineage>
        <taxon>Eukaryota</taxon>
        <taxon>Fungi</taxon>
        <taxon>Dikarya</taxon>
        <taxon>Basidiomycota</taxon>
        <taxon>Agaricomycotina</taxon>
        <taxon>Agaricomycetes</taxon>
        <taxon>Polyporales</taxon>
        <taxon>Fibroporiaceae</taxon>
        <taxon>Fibroporia</taxon>
    </lineage>
</organism>